<dbReference type="GO" id="GO:0016780">
    <property type="term" value="F:phosphotransferase activity, for other substituted phosphate groups"/>
    <property type="evidence" value="ECO:0007669"/>
    <property type="project" value="InterPro"/>
</dbReference>
<keyword evidence="1 2" id="KW-0808">Transferase</keyword>
<evidence type="ECO:0000313" key="4">
    <source>
        <dbReference type="Proteomes" id="UP000500953"/>
    </source>
</evidence>
<proteinExistence type="inferred from homology"/>
<sequence length="224" mass="24399">MNIEPGSRAATNDLLTGLRDGRWRPRAWARFLGRAAARSLRQARRRPRALAEITVLHALYACAGHRNLGWTAASWALAATHLGMLEDRASIGVATAVTLTRANLPTVTDTRWLPVLALATDLADGRLARARRTVTPFGRTADSLADAAFWTWFAFRHEPSRRLRTVALLAWVAPATAVAATSFRRGRMVDPPAPVLLRPAATMQVVLTVRALVRQGVTAESPTA</sequence>
<dbReference type="Pfam" id="PF01066">
    <property type="entry name" value="CDP-OH_P_transf"/>
    <property type="match status" value="1"/>
</dbReference>
<dbReference type="GO" id="GO:0008654">
    <property type="term" value="P:phospholipid biosynthetic process"/>
    <property type="evidence" value="ECO:0007669"/>
    <property type="project" value="InterPro"/>
</dbReference>
<evidence type="ECO:0000256" key="1">
    <source>
        <dbReference type="ARBA" id="ARBA00022679"/>
    </source>
</evidence>
<accession>A0A6G9Z2T6</accession>
<dbReference type="Proteomes" id="UP000500953">
    <property type="component" value="Chromosome"/>
</dbReference>
<dbReference type="PROSITE" id="PS00379">
    <property type="entry name" value="CDP_ALCOHOL_P_TRANSF"/>
    <property type="match status" value="1"/>
</dbReference>
<evidence type="ECO:0000256" key="2">
    <source>
        <dbReference type="RuleBase" id="RU003750"/>
    </source>
</evidence>
<protein>
    <recommendedName>
        <fullName evidence="5">CDP-alcohol phosphatidyltransferase family protein</fullName>
    </recommendedName>
</protein>
<dbReference type="EMBL" id="CP046173">
    <property type="protein sequence ID" value="QIS19919.1"/>
    <property type="molecule type" value="Genomic_DNA"/>
</dbReference>
<dbReference type="InterPro" id="IPR048254">
    <property type="entry name" value="CDP_ALCOHOL_P_TRANSF_CS"/>
</dbReference>
<reference evidence="3 4" key="1">
    <citation type="journal article" date="2019" name="ACS Chem. Biol.">
        <title>Identification and Mobilization of a Cryptic Antibiotic Biosynthesis Gene Locus from a Human-Pathogenic Nocardia Isolate.</title>
        <authorList>
            <person name="Herisse M."/>
            <person name="Ishida K."/>
            <person name="Porter J.L."/>
            <person name="Howden B."/>
            <person name="Hertweck C."/>
            <person name="Stinear T.P."/>
            <person name="Pidot S.J."/>
        </authorList>
    </citation>
    <scope>NUCLEOTIDE SEQUENCE [LARGE SCALE GENOMIC DNA]</scope>
    <source>
        <strain evidence="3 4">AUSMDU00012715</strain>
    </source>
</reference>
<dbReference type="Gene3D" id="1.20.120.1760">
    <property type="match status" value="1"/>
</dbReference>
<dbReference type="RefSeq" id="WP_167487278.1">
    <property type="nucleotide sequence ID" value="NZ_CP046173.1"/>
</dbReference>
<evidence type="ECO:0008006" key="5">
    <source>
        <dbReference type="Google" id="ProtNLM"/>
    </source>
</evidence>
<organism evidence="3 4">
    <name type="scientific">Nocardia terpenica</name>
    <dbReference type="NCBI Taxonomy" id="455432"/>
    <lineage>
        <taxon>Bacteria</taxon>
        <taxon>Bacillati</taxon>
        <taxon>Actinomycetota</taxon>
        <taxon>Actinomycetes</taxon>
        <taxon>Mycobacteriales</taxon>
        <taxon>Nocardiaceae</taxon>
        <taxon>Nocardia</taxon>
    </lineage>
</organism>
<dbReference type="AlphaFoldDB" id="A0A6G9Z2T6"/>
<evidence type="ECO:0000313" key="3">
    <source>
        <dbReference type="EMBL" id="QIS19919.1"/>
    </source>
</evidence>
<gene>
    <name evidence="3" type="ORF">F6W96_18080</name>
</gene>
<name>A0A6G9Z2T6_9NOCA</name>
<dbReference type="InterPro" id="IPR000462">
    <property type="entry name" value="CDP-OH_P_trans"/>
</dbReference>
<dbReference type="InterPro" id="IPR043130">
    <property type="entry name" value="CDP-OH_PTrfase_TM_dom"/>
</dbReference>
<comment type="similarity">
    <text evidence="2">Belongs to the CDP-alcohol phosphatidyltransferase class-I family.</text>
</comment>
<dbReference type="GO" id="GO:0016020">
    <property type="term" value="C:membrane"/>
    <property type="evidence" value="ECO:0007669"/>
    <property type="project" value="InterPro"/>
</dbReference>